<dbReference type="SUPFAM" id="SSF57095">
    <property type="entry name" value="Scorpion toxin-like"/>
    <property type="match status" value="1"/>
</dbReference>
<dbReference type="Gene3D" id="3.30.30.10">
    <property type="entry name" value="Knottin, scorpion toxin-like"/>
    <property type="match status" value="1"/>
</dbReference>
<name>A0A834WQ92_9FABA</name>
<keyword evidence="1" id="KW-1133">Transmembrane helix</keyword>
<evidence type="ECO:0000313" key="3">
    <source>
        <dbReference type="Proteomes" id="UP000634136"/>
    </source>
</evidence>
<organism evidence="2 3">
    <name type="scientific">Senna tora</name>
    <dbReference type="NCBI Taxonomy" id="362788"/>
    <lineage>
        <taxon>Eukaryota</taxon>
        <taxon>Viridiplantae</taxon>
        <taxon>Streptophyta</taxon>
        <taxon>Embryophyta</taxon>
        <taxon>Tracheophyta</taxon>
        <taxon>Spermatophyta</taxon>
        <taxon>Magnoliopsida</taxon>
        <taxon>eudicotyledons</taxon>
        <taxon>Gunneridae</taxon>
        <taxon>Pentapetalae</taxon>
        <taxon>rosids</taxon>
        <taxon>fabids</taxon>
        <taxon>Fabales</taxon>
        <taxon>Fabaceae</taxon>
        <taxon>Caesalpinioideae</taxon>
        <taxon>Cassia clade</taxon>
        <taxon>Senna</taxon>
    </lineage>
</organism>
<keyword evidence="1" id="KW-0472">Membrane</keyword>
<dbReference type="EMBL" id="JAAIUW010000006">
    <property type="protein sequence ID" value="KAF7825379.1"/>
    <property type="molecule type" value="Genomic_DNA"/>
</dbReference>
<dbReference type="AlphaFoldDB" id="A0A834WQ92"/>
<keyword evidence="3" id="KW-1185">Reference proteome</keyword>
<evidence type="ECO:0000256" key="1">
    <source>
        <dbReference type="SAM" id="Phobius"/>
    </source>
</evidence>
<dbReference type="OrthoDB" id="1425039at2759"/>
<sequence length="131" mass="14484">MVVKTEGKTCEKPSKFFTGGCVGSSGNQQCEYLCRRGEGLLGGSCKGLKIGLYIGLKVLHLQWAVELYIGLNPLIRMGLSASFRYYEVGEIEAFGRSLSKRRFFYYGLVGGLNGFIIVGMNFTDEGRNRGF</sequence>
<gene>
    <name evidence="2" type="ORF">G2W53_016543</name>
</gene>
<evidence type="ECO:0000313" key="2">
    <source>
        <dbReference type="EMBL" id="KAF7825379.1"/>
    </source>
</evidence>
<dbReference type="Proteomes" id="UP000634136">
    <property type="component" value="Unassembled WGS sequence"/>
</dbReference>
<reference evidence="2" key="1">
    <citation type="submission" date="2020-09" db="EMBL/GenBank/DDBJ databases">
        <title>Genome-Enabled Discovery of Anthraquinone Biosynthesis in Senna tora.</title>
        <authorList>
            <person name="Kang S.-H."/>
            <person name="Pandey R.P."/>
            <person name="Lee C.-M."/>
            <person name="Sim J.-S."/>
            <person name="Jeong J.-T."/>
            <person name="Choi B.-S."/>
            <person name="Jung M."/>
            <person name="Ginzburg D."/>
            <person name="Zhao K."/>
            <person name="Won S.Y."/>
            <person name="Oh T.-J."/>
            <person name="Yu Y."/>
            <person name="Kim N.-H."/>
            <person name="Lee O.R."/>
            <person name="Lee T.-H."/>
            <person name="Bashyal P."/>
            <person name="Kim T.-S."/>
            <person name="Lee W.-H."/>
            <person name="Kawkins C."/>
            <person name="Kim C.-K."/>
            <person name="Kim J.S."/>
            <person name="Ahn B.O."/>
            <person name="Rhee S.Y."/>
            <person name="Sohng J.K."/>
        </authorList>
    </citation>
    <scope>NUCLEOTIDE SEQUENCE</scope>
    <source>
        <tissue evidence="2">Leaf</tissue>
    </source>
</reference>
<proteinExistence type="predicted"/>
<feature type="transmembrane region" description="Helical" evidence="1">
    <location>
        <begin position="103"/>
        <end position="122"/>
    </location>
</feature>
<comment type="caution">
    <text evidence="2">The sequence shown here is derived from an EMBL/GenBank/DDBJ whole genome shotgun (WGS) entry which is preliminary data.</text>
</comment>
<dbReference type="InterPro" id="IPR036574">
    <property type="entry name" value="Scorpion_toxin-like_sf"/>
</dbReference>
<protein>
    <submittedName>
        <fullName evidence="2">Defensin-like protein</fullName>
    </submittedName>
</protein>
<keyword evidence="1" id="KW-0812">Transmembrane</keyword>
<accession>A0A834WQ92</accession>